<dbReference type="InterPro" id="IPR015300">
    <property type="entry name" value="DNA-bd_pseudobarrel_sf"/>
</dbReference>
<name>A0A061E0H5_THECC</name>
<dbReference type="GO" id="GO:0003677">
    <property type="term" value="F:DNA binding"/>
    <property type="evidence" value="ECO:0007669"/>
    <property type="project" value="UniProtKB-KW"/>
</dbReference>
<keyword evidence="3" id="KW-0238">DNA-binding</keyword>
<dbReference type="Proteomes" id="UP000026915">
    <property type="component" value="Chromosome 2"/>
</dbReference>
<evidence type="ECO:0008006" key="8">
    <source>
        <dbReference type="Google" id="ProtNLM"/>
    </source>
</evidence>
<dbReference type="Gramene" id="EOX98127">
    <property type="protein sequence ID" value="EOX98127"/>
    <property type="gene ID" value="TCM_006962"/>
</dbReference>
<keyword evidence="4" id="KW-0804">Transcription</keyword>
<gene>
    <name evidence="6" type="ORF">TCM_006962</name>
</gene>
<evidence type="ECO:0000256" key="2">
    <source>
        <dbReference type="ARBA" id="ARBA00023015"/>
    </source>
</evidence>
<protein>
    <recommendedName>
        <fullName evidence="8">TF-B3 domain-containing protein</fullName>
    </recommendedName>
</protein>
<comment type="subcellular location">
    <subcellularLocation>
        <location evidence="1">Nucleus</location>
    </subcellularLocation>
</comment>
<accession>A0A061E0H5</accession>
<reference evidence="6 7" key="1">
    <citation type="journal article" date="2013" name="Genome Biol.">
        <title>The genome sequence of the most widely cultivated cacao type and its use to identify candidate genes regulating pod color.</title>
        <authorList>
            <person name="Motamayor J.C."/>
            <person name="Mockaitis K."/>
            <person name="Schmutz J."/>
            <person name="Haiminen N."/>
            <person name="Iii D.L."/>
            <person name="Cornejo O."/>
            <person name="Findley S.D."/>
            <person name="Zheng P."/>
            <person name="Utro F."/>
            <person name="Royaert S."/>
            <person name="Saski C."/>
            <person name="Jenkins J."/>
            <person name="Podicheti R."/>
            <person name="Zhao M."/>
            <person name="Scheffler B.E."/>
            <person name="Stack J.C."/>
            <person name="Feltus F.A."/>
            <person name="Mustiga G.M."/>
            <person name="Amores F."/>
            <person name="Phillips W."/>
            <person name="Marelli J.P."/>
            <person name="May G.D."/>
            <person name="Shapiro H."/>
            <person name="Ma J."/>
            <person name="Bustamante C.D."/>
            <person name="Schnell R.J."/>
            <person name="Main D."/>
            <person name="Gilbert D."/>
            <person name="Parida L."/>
            <person name="Kuhn D.N."/>
        </authorList>
    </citation>
    <scope>NUCLEOTIDE SEQUENCE [LARGE SCALE GENOMIC DNA]</scope>
    <source>
        <strain evidence="7">cv. Matina 1-6</strain>
    </source>
</reference>
<dbReference type="Gene3D" id="2.40.330.10">
    <property type="entry name" value="DNA-binding pseudobarrel domain"/>
    <property type="match status" value="1"/>
</dbReference>
<dbReference type="HOGENOM" id="CLU_134721_1_1_1"/>
<proteinExistence type="predicted"/>
<dbReference type="SUPFAM" id="SSF101936">
    <property type="entry name" value="DNA-binding pseudobarrel domain"/>
    <property type="match status" value="1"/>
</dbReference>
<evidence type="ECO:0000313" key="6">
    <source>
        <dbReference type="EMBL" id="EOX98127.1"/>
    </source>
</evidence>
<evidence type="ECO:0000256" key="5">
    <source>
        <dbReference type="ARBA" id="ARBA00023242"/>
    </source>
</evidence>
<evidence type="ECO:0000256" key="4">
    <source>
        <dbReference type="ARBA" id="ARBA00023163"/>
    </source>
</evidence>
<organism evidence="6 7">
    <name type="scientific">Theobroma cacao</name>
    <name type="common">Cacao</name>
    <name type="synonym">Cocoa</name>
    <dbReference type="NCBI Taxonomy" id="3641"/>
    <lineage>
        <taxon>Eukaryota</taxon>
        <taxon>Viridiplantae</taxon>
        <taxon>Streptophyta</taxon>
        <taxon>Embryophyta</taxon>
        <taxon>Tracheophyta</taxon>
        <taxon>Spermatophyta</taxon>
        <taxon>Magnoliopsida</taxon>
        <taxon>eudicotyledons</taxon>
        <taxon>Gunneridae</taxon>
        <taxon>Pentapetalae</taxon>
        <taxon>rosids</taxon>
        <taxon>malvids</taxon>
        <taxon>Malvales</taxon>
        <taxon>Malvaceae</taxon>
        <taxon>Byttnerioideae</taxon>
        <taxon>Theobroma</taxon>
    </lineage>
</organism>
<evidence type="ECO:0000256" key="1">
    <source>
        <dbReference type="ARBA" id="ARBA00004123"/>
    </source>
</evidence>
<evidence type="ECO:0000313" key="7">
    <source>
        <dbReference type="Proteomes" id="UP000026915"/>
    </source>
</evidence>
<dbReference type="EMBL" id="CM001880">
    <property type="protein sequence ID" value="EOX98127.1"/>
    <property type="molecule type" value="Genomic_DNA"/>
</dbReference>
<keyword evidence="7" id="KW-1185">Reference proteome</keyword>
<dbReference type="InParanoid" id="A0A061E0H5"/>
<dbReference type="AlphaFoldDB" id="A0A061E0H5"/>
<dbReference type="OMA" id="KFHTHEV"/>
<keyword evidence="2" id="KW-0805">Transcription regulation</keyword>
<keyword evidence="5" id="KW-0539">Nucleus</keyword>
<dbReference type="GO" id="GO:0005634">
    <property type="term" value="C:nucleus"/>
    <property type="evidence" value="ECO:0007669"/>
    <property type="project" value="UniProtKB-SubCell"/>
</dbReference>
<sequence>MQNPDQAKERFSKRLTQNEIEKCLVLFPITAVEGIFTFEEGRMFCLDVVGRTGEAWTFMATFQTNEDMGSVVSISWPQFVREKALKANDEVTFVRLAPDENDNIHWKKFKIEVRRKIRLFGQDIWGDLMV</sequence>
<evidence type="ECO:0000256" key="3">
    <source>
        <dbReference type="ARBA" id="ARBA00023125"/>
    </source>
</evidence>